<protein>
    <submittedName>
        <fullName evidence="2">3-hydroxyacyl-[acyl-carrier-protein] dehydratase</fullName>
        <ecNumber evidence="2">4.2.1.59</ecNumber>
    </submittedName>
</protein>
<dbReference type="SUPFAM" id="SSF54637">
    <property type="entry name" value="Thioesterase/thiol ester dehydrase-isomerase"/>
    <property type="match status" value="1"/>
</dbReference>
<dbReference type="CDD" id="cd01288">
    <property type="entry name" value="FabZ"/>
    <property type="match status" value="1"/>
</dbReference>
<accession>A0A3S3SM35</accession>
<comment type="caution">
    <text evidence="2">The sequence shown here is derived from an EMBL/GenBank/DDBJ whole genome shotgun (WGS) entry which is preliminary data.</text>
</comment>
<dbReference type="Gene3D" id="3.10.129.10">
    <property type="entry name" value="Hotdog Thioesterase"/>
    <property type="match status" value="1"/>
</dbReference>
<proteinExistence type="predicted"/>
<dbReference type="EMBL" id="MTKO01000073">
    <property type="protein sequence ID" value="RWX45755.1"/>
    <property type="molecule type" value="Genomic_DNA"/>
</dbReference>
<gene>
    <name evidence="2" type="ORF">H206_00662</name>
</gene>
<dbReference type="PANTHER" id="PTHR30272">
    <property type="entry name" value="3-HYDROXYACYL-[ACYL-CARRIER-PROTEIN] DEHYDRATASE"/>
    <property type="match status" value="1"/>
</dbReference>
<dbReference type="Proteomes" id="UP000287853">
    <property type="component" value="Unassembled WGS sequence"/>
</dbReference>
<evidence type="ECO:0000313" key="2">
    <source>
        <dbReference type="EMBL" id="RWX45755.1"/>
    </source>
</evidence>
<organism evidence="2 3">
    <name type="scientific">Candidatus Electrothrix aarhusensis</name>
    <dbReference type="NCBI Taxonomy" id="1859131"/>
    <lineage>
        <taxon>Bacteria</taxon>
        <taxon>Pseudomonadati</taxon>
        <taxon>Thermodesulfobacteriota</taxon>
        <taxon>Desulfobulbia</taxon>
        <taxon>Desulfobulbales</taxon>
        <taxon>Desulfobulbaceae</taxon>
        <taxon>Candidatus Electrothrix</taxon>
    </lineage>
</organism>
<dbReference type="EC" id="4.2.1.59" evidence="2"/>
<name>A0A3S3SM35_9BACT</name>
<keyword evidence="3" id="KW-1185">Reference proteome</keyword>
<reference evidence="2 3" key="1">
    <citation type="submission" date="2017-01" db="EMBL/GenBank/DDBJ databases">
        <title>The cable genome- insights into the physiology and evolution of filamentous bacteria capable of sulfide oxidation via long distance electron transfer.</title>
        <authorList>
            <person name="Schreiber L."/>
            <person name="Bjerg J.T."/>
            <person name="Boggild A."/>
            <person name="Van De Vossenberg J."/>
            <person name="Meysman F."/>
            <person name="Nielsen L.P."/>
            <person name="Schramm A."/>
            <person name="Kjeldsen K.U."/>
        </authorList>
    </citation>
    <scope>NUCLEOTIDE SEQUENCE [LARGE SCALE GENOMIC DNA]</scope>
    <source>
        <strain evidence="2">MCF</strain>
    </source>
</reference>
<sequence>MEAMNPSLMEQSFIQERIPHRAPFLWLDRILELGTETIRAEKLLPTDLDVFQGHYPDYPIMPGVLLCEAVFQAGALLIGETLRGEQEIKGVPVLTRIIGAKFKREVGPGDTIEIQAALKEKVGPAWFMKGSVRVKDKIAVQVEFACALKG</sequence>
<dbReference type="GO" id="GO:0019171">
    <property type="term" value="F:(3R)-hydroxyacyl-[acyl-carrier-protein] dehydratase activity"/>
    <property type="evidence" value="ECO:0007669"/>
    <property type="project" value="UniProtKB-EC"/>
</dbReference>
<dbReference type="InterPro" id="IPR029069">
    <property type="entry name" value="HotDog_dom_sf"/>
</dbReference>
<evidence type="ECO:0000313" key="3">
    <source>
        <dbReference type="Proteomes" id="UP000287853"/>
    </source>
</evidence>
<dbReference type="AlphaFoldDB" id="A0A3S3SM35"/>
<dbReference type="InterPro" id="IPR013114">
    <property type="entry name" value="FabA_FabZ"/>
</dbReference>
<keyword evidence="1 2" id="KW-0456">Lyase</keyword>
<dbReference type="PANTHER" id="PTHR30272:SF1">
    <property type="entry name" value="3-HYDROXYACYL-[ACYL-CARRIER-PROTEIN] DEHYDRATASE"/>
    <property type="match status" value="1"/>
</dbReference>
<dbReference type="Pfam" id="PF07977">
    <property type="entry name" value="FabA"/>
    <property type="match status" value="1"/>
</dbReference>
<evidence type="ECO:0000256" key="1">
    <source>
        <dbReference type="ARBA" id="ARBA00023239"/>
    </source>
</evidence>